<protein>
    <submittedName>
        <fullName evidence="1">Uncharacterized protein</fullName>
    </submittedName>
</protein>
<gene>
    <name evidence="1" type="ORF">EV421DRAFT_1745393</name>
</gene>
<organism evidence="1 2">
    <name type="scientific">Armillaria borealis</name>
    <dbReference type="NCBI Taxonomy" id="47425"/>
    <lineage>
        <taxon>Eukaryota</taxon>
        <taxon>Fungi</taxon>
        <taxon>Dikarya</taxon>
        <taxon>Basidiomycota</taxon>
        <taxon>Agaricomycotina</taxon>
        <taxon>Agaricomycetes</taxon>
        <taxon>Agaricomycetidae</taxon>
        <taxon>Agaricales</taxon>
        <taxon>Marasmiineae</taxon>
        <taxon>Physalacriaceae</taxon>
        <taxon>Armillaria</taxon>
    </lineage>
</organism>
<proteinExistence type="predicted"/>
<accession>A0AA39ISA4</accession>
<dbReference type="Proteomes" id="UP001175226">
    <property type="component" value="Unassembled WGS sequence"/>
</dbReference>
<sequence length="225" mass="25871">MSAEDAVPSYSVTFNFYNKSLRKKNHKLIRNGLVWTNLTPSKRCLRYGAWENSSQLMDTQRQKRLRWCRDKEIAITSQGIVPTWIIQTTPCLEAKGTAFLSQRNRNLKSLVFSTTFRQTMVLVGTSAKPTKTREKIDGWSVLRSVRQIKSTYCRGHEAAYSYTPTIRHRIYSSTAPHNSAHLYTFSGEGNTRSRSSKRRHRITVFRAFETGNDPLSLVGLVPHLR</sequence>
<evidence type="ECO:0000313" key="2">
    <source>
        <dbReference type="Proteomes" id="UP001175226"/>
    </source>
</evidence>
<dbReference type="EMBL" id="JAUEPT010000235">
    <property type="protein sequence ID" value="KAK0429547.1"/>
    <property type="molecule type" value="Genomic_DNA"/>
</dbReference>
<name>A0AA39ISA4_9AGAR</name>
<dbReference type="AlphaFoldDB" id="A0AA39ISA4"/>
<evidence type="ECO:0000313" key="1">
    <source>
        <dbReference type="EMBL" id="KAK0429547.1"/>
    </source>
</evidence>
<reference evidence="1" key="1">
    <citation type="submission" date="2023-06" db="EMBL/GenBank/DDBJ databases">
        <authorList>
            <consortium name="Lawrence Berkeley National Laboratory"/>
            <person name="Ahrendt S."/>
            <person name="Sahu N."/>
            <person name="Indic B."/>
            <person name="Wong-Bajracharya J."/>
            <person name="Merenyi Z."/>
            <person name="Ke H.-M."/>
            <person name="Monk M."/>
            <person name="Kocsube S."/>
            <person name="Drula E."/>
            <person name="Lipzen A."/>
            <person name="Balint B."/>
            <person name="Henrissat B."/>
            <person name="Andreopoulos B."/>
            <person name="Martin F.M."/>
            <person name="Harder C.B."/>
            <person name="Rigling D."/>
            <person name="Ford K.L."/>
            <person name="Foster G.D."/>
            <person name="Pangilinan J."/>
            <person name="Papanicolaou A."/>
            <person name="Barry K."/>
            <person name="LaButti K."/>
            <person name="Viragh M."/>
            <person name="Koriabine M."/>
            <person name="Yan M."/>
            <person name="Riley R."/>
            <person name="Champramary S."/>
            <person name="Plett K.L."/>
            <person name="Tsai I.J."/>
            <person name="Slot J."/>
            <person name="Sipos G."/>
            <person name="Plett J."/>
            <person name="Nagy L.G."/>
            <person name="Grigoriev I.V."/>
        </authorList>
    </citation>
    <scope>NUCLEOTIDE SEQUENCE</scope>
    <source>
        <strain evidence="1">FPL87.14</strain>
    </source>
</reference>
<keyword evidence="2" id="KW-1185">Reference proteome</keyword>
<comment type="caution">
    <text evidence="1">The sequence shown here is derived from an EMBL/GenBank/DDBJ whole genome shotgun (WGS) entry which is preliminary data.</text>
</comment>